<dbReference type="GO" id="GO:0005886">
    <property type="term" value="C:plasma membrane"/>
    <property type="evidence" value="ECO:0007669"/>
    <property type="project" value="TreeGrafter"/>
</dbReference>
<feature type="transmembrane region" description="Helical" evidence="5">
    <location>
        <begin position="111"/>
        <end position="135"/>
    </location>
</feature>
<evidence type="ECO:0000313" key="7">
    <source>
        <dbReference type="Proteomes" id="UP001497482"/>
    </source>
</evidence>
<dbReference type="InterPro" id="IPR018499">
    <property type="entry name" value="Tetraspanin/Peripherin"/>
</dbReference>
<organism evidence="6 7">
    <name type="scientific">Knipowitschia caucasica</name>
    <name type="common">Caucasian dwarf goby</name>
    <name type="synonym">Pomatoschistus caucasicus</name>
    <dbReference type="NCBI Taxonomy" id="637954"/>
    <lineage>
        <taxon>Eukaryota</taxon>
        <taxon>Metazoa</taxon>
        <taxon>Chordata</taxon>
        <taxon>Craniata</taxon>
        <taxon>Vertebrata</taxon>
        <taxon>Euteleostomi</taxon>
        <taxon>Actinopterygii</taxon>
        <taxon>Neopterygii</taxon>
        <taxon>Teleostei</taxon>
        <taxon>Neoteleostei</taxon>
        <taxon>Acanthomorphata</taxon>
        <taxon>Gobiaria</taxon>
        <taxon>Gobiiformes</taxon>
        <taxon>Gobioidei</taxon>
        <taxon>Gobiidae</taxon>
        <taxon>Gobiinae</taxon>
        <taxon>Knipowitschia</taxon>
    </lineage>
</organism>
<sequence length="193" mass="21249">MAAAGAFLHDFCYTTAISTNGHHNCMSLPAPQRYLFCCTMSSMTRLDKELLFNGRRSSSTIQQNVQAFSDVFIQLLAGVVILGVAVRWRQVLNAQIALLDSQQEEVEALDMFYICLIASGAVMMVVSFLGCYAVLQESQCFLGTPQCLLQFLACLVLLFACGVAAGIWGYMNKDELLRETTNFYCMTPSTTGS</sequence>
<proteinExistence type="predicted"/>
<name>A0AAV2LSL5_KNICA</name>
<accession>A0AAV2LSL5</accession>
<dbReference type="Pfam" id="PF00335">
    <property type="entry name" value="Tetraspanin"/>
    <property type="match status" value="1"/>
</dbReference>
<keyword evidence="7" id="KW-1185">Reference proteome</keyword>
<evidence type="ECO:0000256" key="2">
    <source>
        <dbReference type="ARBA" id="ARBA00022692"/>
    </source>
</evidence>
<dbReference type="PANTHER" id="PTHR19282">
    <property type="entry name" value="TETRASPANIN"/>
    <property type="match status" value="1"/>
</dbReference>
<evidence type="ECO:0000256" key="1">
    <source>
        <dbReference type="ARBA" id="ARBA00004141"/>
    </source>
</evidence>
<dbReference type="EMBL" id="OZ035826">
    <property type="protein sequence ID" value="CAL1603292.1"/>
    <property type="molecule type" value="Genomic_DNA"/>
</dbReference>
<evidence type="ECO:0000313" key="6">
    <source>
        <dbReference type="EMBL" id="CAL1603292.1"/>
    </source>
</evidence>
<feature type="transmembrane region" description="Helical" evidence="5">
    <location>
        <begin position="147"/>
        <end position="171"/>
    </location>
</feature>
<reference evidence="6 7" key="1">
    <citation type="submission" date="2024-04" db="EMBL/GenBank/DDBJ databases">
        <authorList>
            <person name="Waldvogel A.-M."/>
            <person name="Schoenle A."/>
        </authorList>
    </citation>
    <scope>NUCLEOTIDE SEQUENCE [LARGE SCALE GENOMIC DNA]</scope>
</reference>
<evidence type="ECO:0000256" key="4">
    <source>
        <dbReference type="ARBA" id="ARBA00023136"/>
    </source>
</evidence>
<dbReference type="Proteomes" id="UP001497482">
    <property type="component" value="Chromosome 4"/>
</dbReference>
<keyword evidence="3 5" id="KW-1133">Transmembrane helix</keyword>
<keyword evidence="2 5" id="KW-0812">Transmembrane</keyword>
<dbReference type="PANTHER" id="PTHR19282:SF238">
    <property type="entry name" value="TETRASPANIN"/>
    <property type="match status" value="1"/>
</dbReference>
<gene>
    <name evidence="6" type="ORF">KC01_LOCUS30988</name>
</gene>
<comment type="subcellular location">
    <subcellularLocation>
        <location evidence="1">Membrane</location>
        <topology evidence="1">Multi-pass membrane protein</topology>
    </subcellularLocation>
</comment>
<evidence type="ECO:0000256" key="3">
    <source>
        <dbReference type="ARBA" id="ARBA00022989"/>
    </source>
</evidence>
<keyword evidence="4 5" id="KW-0472">Membrane</keyword>
<dbReference type="AlphaFoldDB" id="A0AAV2LSL5"/>
<dbReference type="PRINTS" id="PR00259">
    <property type="entry name" value="TMFOUR"/>
</dbReference>
<protein>
    <submittedName>
        <fullName evidence="6">Uncharacterized protein</fullName>
    </submittedName>
</protein>
<evidence type="ECO:0000256" key="5">
    <source>
        <dbReference type="SAM" id="Phobius"/>
    </source>
</evidence>
<feature type="transmembrane region" description="Helical" evidence="5">
    <location>
        <begin position="71"/>
        <end position="91"/>
    </location>
</feature>